<protein>
    <submittedName>
        <fullName evidence="1">Uncharacterized protein</fullName>
    </submittedName>
</protein>
<gene>
    <name evidence="1" type="ORF">RB2654_19008</name>
</gene>
<organism evidence="1 2">
    <name type="scientific">Maritimibacter alkaliphilus HTCC2654</name>
    <dbReference type="NCBI Taxonomy" id="314271"/>
    <lineage>
        <taxon>Bacteria</taxon>
        <taxon>Pseudomonadati</taxon>
        <taxon>Pseudomonadota</taxon>
        <taxon>Alphaproteobacteria</taxon>
        <taxon>Rhodobacterales</taxon>
        <taxon>Roseobacteraceae</taxon>
        <taxon>Maritimibacter</taxon>
    </lineage>
</organism>
<proteinExistence type="predicted"/>
<evidence type="ECO:0000313" key="2">
    <source>
        <dbReference type="Proteomes" id="UP000002931"/>
    </source>
</evidence>
<dbReference type="OrthoDB" id="9979354at2"/>
<keyword evidence="2" id="KW-1185">Reference proteome</keyword>
<reference evidence="1 2" key="1">
    <citation type="journal article" date="2010" name="J. Bacteriol.">
        <title>Genome sequences of Pelagibaca bermudensis HTCC2601T and Maritimibacter alkaliphilus HTCC2654T, the type strains of two marine Roseobacter genera.</title>
        <authorList>
            <person name="Thrash J.C."/>
            <person name="Cho J.C."/>
            <person name="Ferriera S."/>
            <person name="Johnson J."/>
            <person name="Vergin K.L."/>
            <person name="Giovannoni S.J."/>
        </authorList>
    </citation>
    <scope>NUCLEOTIDE SEQUENCE [LARGE SCALE GENOMIC DNA]</scope>
    <source>
        <strain evidence="1 2">HTCC2654</strain>
    </source>
</reference>
<dbReference type="EMBL" id="AAMT01000001">
    <property type="protein sequence ID" value="EAQ14703.1"/>
    <property type="molecule type" value="Genomic_DNA"/>
</dbReference>
<name>A3V9W2_9RHOB</name>
<dbReference type="eggNOG" id="ENOG50344CQ">
    <property type="taxonomic scope" value="Bacteria"/>
</dbReference>
<comment type="caution">
    <text evidence="1">The sequence shown here is derived from an EMBL/GenBank/DDBJ whole genome shotgun (WGS) entry which is preliminary data.</text>
</comment>
<accession>A3V9W2</accession>
<evidence type="ECO:0000313" key="1">
    <source>
        <dbReference type="EMBL" id="EAQ14703.1"/>
    </source>
</evidence>
<dbReference type="RefSeq" id="WP_008334502.1">
    <property type="nucleotide sequence ID" value="NZ_CH902578.1"/>
</dbReference>
<dbReference type="Proteomes" id="UP000002931">
    <property type="component" value="Unassembled WGS sequence"/>
</dbReference>
<dbReference type="HOGENOM" id="CLU_1376721_0_0_5"/>
<dbReference type="AlphaFoldDB" id="A3V9W2"/>
<sequence>MPRFDDYLEELQEYSGLQARSLISSWDANIAAAAQAAISQAIQSQGYIGWQMPDFTGSNQSLGNKAAAAFLTKIAPAFTNAFRIEIAPGKGYPDTVLTIQGQRHFLEFKATSDWNPNDGNRRVLTSSPLKMRRLIEDGIVENPPAHAVATVLYQNGGAIVEGFRLDFLDPASPMNIRLEASTSHKLLAGGNHSSWQTP</sequence>